<dbReference type="Pfam" id="PF03636">
    <property type="entry name" value="Glyco_hydro_65N"/>
    <property type="match status" value="1"/>
</dbReference>
<feature type="chain" id="PRO_5012461251" evidence="1">
    <location>
        <begin position="24"/>
        <end position="681"/>
    </location>
</feature>
<evidence type="ECO:0000259" key="3">
    <source>
        <dbReference type="Pfam" id="PF03636"/>
    </source>
</evidence>
<dbReference type="EMBL" id="LVYD01000054">
    <property type="protein sequence ID" value="OQP61944.1"/>
    <property type="molecule type" value="Genomic_DNA"/>
</dbReference>
<evidence type="ECO:0000313" key="5">
    <source>
        <dbReference type="Proteomes" id="UP000192796"/>
    </source>
</evidence>
<dbReference type="Gene3D" id="1.50.10.10">
    <property type="match status" value="1"/>
</dbReference>
<keyword evidence="4" id="KW-0378">Hydrolase</keyword>
<keyword evidence="1" id="KW-0732">Signal</keyword>
<dbReference type="Proteomes" id="UP000192796">
    <property type="component" value="Unassembled WGS sequence"/>
</dbReference>
<feature type="domain" description="Glycoside hydrolase family 65 central catalytic" evidence="2">
    <location>
        <begin position="312"/>
        <end position="502"/>
    </location>
</feature>
<dbReference type="GO" id="GO:0030246">
    <property type="term" value="F:carbohydrate binding"/>
    <property type="evidence" value="ECO:0007669"/>
    <property type="project" value="InterPro"/>
</dbReference>
<feature type="domain" description="Glycoside hydrolase family 65 N-terminal" evidence="3">
    <location>
        <begin position="43"/>
        <end position="133"/>
    </location>
</feature>
<protein>
    <submittedName>
        <fullName evidence="4">Glycosyl hydrolase family 65</fullName>
    </submittedName>
</protein>
<dbReference type="InterPro" id="IPR037018">
    <property type="entry name" value="GH65_N"/>
</dbReference>
<dbReference type="InterPro" id="IPR005195">
    <property type="entry name" value="Glyco_hydro_65_M"/>
</dbReference>
<dbReference type="SUPFAM" id="SSF74650">
    <property type="entry name" value="Galactose mutarotase-like"/>
    <property type="match status" value="1"/>
</dbReference>
<feature type="signal peptide" evidence="1">
    <location>
        <begin position="1"/>
        <end position="23"/>
    </location>
</feature>
<evidence type="ECO:0000313" key="4">
    <source>
        <dbReference type="EMBL" id="OQP61944.1"/>
    </source>
</evidence>
<dbReference type="Pfam" id="PF03632">
    <property type="entry name" value="Glyco_hydro_65m"/>
    <property type="match status" value="2"/>
</dbReference>
<evidence type="ECO:0000259" key="2">
    <source>
        <dbReference type="Pfam" id="PF03632"/>
    </source>
</evidence>
<dbReference type="GO" id="GO:0016757">
    <property type="term" value="F:glycosyltransferase activity"/>
    <property type="evidence" value="ECO:0007669"/>
    <property type="project" value="UniProtKB-ARBA"/>
</dbReference>
<dbReference type="SUPFAM" id="SSF48208">
    <property type="entry name" value="Six-hairpin glycosidases"/>
    <property type="match status" value="1"/>
</dbReference>
<comment type="caution">
    <text evidence="4">The sequence shown here is derived from an EMBL/GenBank/DDBJ whole genome shotgun (WGS) entry which is preliminary data.</text>
</comment>
<dbReference type="InterPro" id="IPR008928">
    <property type="entry name" value="6-hairpin_glycosidase_sf"/>
</dbReference>
<dbReference type="Gene3D" id="2.70.98.40">
    <property type="entry name" value="Glycoside hydrolase, family 65, N-terminal domain"/>
    <property type="match status" value="1"/>
</dbReference>
<dbReference type="GO" id="GO:0005975">
    <property type="term" value="P:carbohydrate metabolic process"/>
    <property type="evidence" value="ECO:0007669"/>
    <property type="project" value="InterPro"/>
</dbReference>
<dbReference type="PANTHER" id="PTHR11051">
    <property type="entry name" value="GLYCOSYL HYDROLASE-RELATED"/>
    <property type="match status" value="1"/>
</dbReference>
<organism evidence="4 5">
    <name type="scientific">Niastella vici</name>
    <dbReference type="NCBI Taxonomy" id="1703345"/>
    <lineage>
        <taxon>Bacteria</taxon>
        <taxon>Pseudomonadati</taxon>
        <taxon>Bacteroidota</taxon>
        <taxon>Chitinophagia</taxon>
        <taxon>Chitinophagales</taxon>
        <taxon>Chitinophagaceae</taxon>
        <taxon>Niastella</taxon>
    </lineage>
</organism>
<gene>
    <name evidence="4" type="ORF">A3860_30075</name>
</gene>
<accession>A0A1V9FUB9</accession>
<reference evidence="4 5" key="1">
    <citation type="submission" date="2016-03" db="EMBL/GenBank/DDBJ databases">
        <title>Niastella vici sp. nov., isolated from farmland soil.</title>
        <authorList>
            <person name="Chen L."/>
            <person name="Wang D."/>
            <person name="Yang S."/>
            <person name="Wang G."/>
        </authorList>
    </citation>
    <scope>NUCLEOTIDE SEQUENCE [LARGE SCALE GENOMIC DNA]</scope>
    <source>
        <strain evidence="4 5">DJ57</strain>
    </source>
</reference>
<dbReference type="InterPro" id="IPR005196">
    <property type="entry name" value="Glyco_hydro_65_N"/>
</dbReference>
<keyword evidence="5" id="KW-1185">Reference proteome</keyword>
<evidence type="ECO:0000256" key="1">
    <source>
        <dbReference type="SAM" id="SignalP"/>
    </source>
</evidence>
<dbReference type="PANTHER" id="PTHR11051:SF8">
    <property type="entry name" value="PROTEIN-GLUCOSYLGALACTOSYLHYDROXYLYSINE GLUCOSIDASE"/>
    <property type="match status" value="1"/>
</dbReference>
<name>A0A1V9FUB9_9BACT</name>
<dbReference type="GO" id="GO:0004553">
    <property type="term" value="F:hydrolase activity, hydrolyzing O-glycosyl compounds"/>
    <property type="evidence" value="ECO:0007669"/>
    <property type="project" value="TreeGrafter"/>
</dbReference>
<dbReference type="AlphaFoldDB" id="A0A1V9FUB9"/>
<dbReference type="STRING" id="1703345.A3860_30075"/>
<dbReference type="InterPro" id="IPR012341">
    <property type="entry name" value="6hp_glycosidase-like_sf"/>
</dbReference>
<proteinExistence type="predicted"/>
<dbReference type="RefSeq" id="WP_081150016.1">
    <property type="nucleotide sequence ID" value="NZ_LVYD01000054.1"/>
</dbReference>
<dbReference type="InterPro" id="IPR011013">
    <property type="entry name" value="Gal_mutarotase_sf_dom"/>
</dbReference>
<feature type="domain" description="Glycoside hydrolase family 65 central catalytic" evidence="2">
    <location>
        <begin position="532"/>
        <end position="603"/>
    </location>
</feature>
<sequence>MKHALIIIVMLFSILSMSNDSFSQDPWKITATQIDRSNYYGITVANGMIGIVSSPEPFKVKEVVLAGAYDLYGRGRVSNFLRSFNLLNMNLDVDGRRVDAASITNFKQELDMQHAAFTSSFDYGDKATISYTYYSLRQLPFTVLMDVNITAKKDLTITGSSVMEAPDALKDVQNYYNEIDRPHVVLSLLTSSAKSPTGKLMLCASNTFLFAEPHGQEPRVIHEMWDNNMHLMKFSKNIKAGEQYRYSIAGSSITSAHHDDPLNEAERLTIFARLEGRDRLLKFHQQAWDSLWKSDIVIDGDAQAQQDVHSMLYHLYSFVREGTANSPSPMGLSGLGYNGHVFWDAELWMYPALLVLHPELARSMVEYRFQRLDAAKRNAFANGFKGAMYPWESAESGVEETPVWALSGPFEHHITADVAIAAWNYYAVTQDKQWLHEKGYPILSATADFWASRVERNGAGHYDIKNVVAADEWAENVDNNAFTNAAAKANLQYATQAAGILGITPNPEWMTVANNIPILKLDNGVTQEHATYKGEGIKQADVNLLAYPLKEITDVKQIRKDLEYYETRIPNEGTPAMTQAVFTLLYARLGDGSKAYQWFKDAYVPNLNPPFRVIAETKGGTNPYFATGAGGILQAVLMGFGGLEITPKGIIQIRSSLPANWNKLTITGVGVGKKTYNREGK</sequence>
<dbReference type="OrthoDB" id="9758855at2"/>